<dbReference type="Pfam" id="PF00975">
    <property type="entry name" value="Thioesterase"/>
    <property type="match status" value="1"/>
</dbReference>
<dbReference type="InterPro" id="IPR001242">
    <property type="entry name" value="Condensation_dom"/>
</dbReference>
<comment type="caution">
    <text evidence="6">The sequence shown here is derived from an EMBL/GenBank/DDBJ whole genome shotgun (WGS) entry which is preliminary data.</text>
</comment>
<dbReference type="InterPro" id="IPR000873">
    <property type="entry name" value="AMP-dep_synth/lig_dom"/>
</dbReference>
<reference evidence="7" key="1">
    <citation type="journal article" date="2019" name="Int. J. Syst. Evol. Microbiol.">
        <title>The Global Catalogue of Microorganisms (GCM) 10K type strain sequencing project: providing services to taxonomists for standard genome sequencing and annotation.</title>
        <authorList>
            <consortium name="The Broad Institute Genomics Platform"/>
            <consortium name="The Broad Institute Genome Sequencing Center for Infectious Disease"/>
            <person name="Wu L."/>
            <person name="Ma J."/>
        </authorList>
    </citation>
    <scope>NUCLEOTIDE SEQUENCE [LARGE SCALE GENOMIC DNA]</scope>
    <source>
        <strain evidence="7">JCM 18298</strain>
    </source>
</reference>
<feature type="domain" description="Carrier" evidence="5">
    <location>
        <begin position="1679"/>
        <end position="1753"/>
    </location>
</feature>
<feature type="region of interest" description="Disordered" evidence="4">
    <location>
        <begin position="450"/>
        <end position="472"/>
    </location>
</feature>
<feature type="region of interest" description="Disordered" evidence="4">
    <location>
        <begin position="336"/>
        <end position="418"/>
    </location>
</feature>
<feature type="compositionally biased region" description="Low complexity" evidence="4">
    <location>
        <begin position="336"/>
        <end position="350"/>
    </location>
</feature>
<evidence type="ECO:0000256" key="3">
    <source>
        <dbReference type="ARBA" id="ARBA00022553"/>
    </source>
</evidence>
<dbReference type="Gene3D" id="3.30.559.10">
    <property type="entry name" value="Chloramphenicol acetyltransferase-like domain"/>
    <property type="match status" value="2"/>
</dbReference>
<feature type="compositionally biased region" description="Polar residues" evidence="4">
    <location>
        <begin position="383"/>
        <end position="402"/>
    </location>
</feature>
<dbReference type="Gene3D" id="2.30.38.10">
    <property type="entry name" value="Luciferase, Domain 3"/>
    <property type="match status" value="1"/>
</dbReference>
<dbReference type="PANTHER" id="PTHR45527:SF1">
    <property type="entry name" value="FATTY ACID SYNTHASE"/>
    <property type="match status" value="1"/>
</dbReference>
<dbReference type="InterPro" id="IPR029058">
    <property type="entry name" value="AB_hydrolase_fold"/>
</dbReference>
<dbReference type="InterPro" id="IPR001031">
    <property type="entry name" value="Thioesterase"/>
</dbReference>
<protein>
    <recommendedName>
        <fullName evidence="5">Carrier domain-containing protein</fullName>
    </recommendedName>
</protein>
<dbReference type="Gene3D" id="3.40.50.980">
    <property type="match status" value="2"/>
</dbReference>
<dbReference type="InterPro" id="IPR025110">
    <property type="entry name" value="AMP-bd_C"/>
</dbReference>
<dbReference type="InterPro" id="IPR023213">
    <property type="entry name" value="CAT-like_dom_sf"/>
</dbReference>
<dbReference type="PROSITE" id="PS00455">
    <property type="entry name" value="AMP_BINDING"/>
    <property type="match status" value="1"/>
</dbReference>
<evidence type="ECO:0000313" key="6">
    <source>
        <dbReference type="EMBL" id="GAA5056276.1"/>
    </source>
</evidence>
<evidence type="ECO:0000259" key="5">
    <source>
        <dbReference type="PROSITE" id="PS50075"/>
    </source>
</evidence>
<dbReference type="InterPro" id="IPR006162">
    <property type="entry name" value="Ppantetheine_attach_site"/>
</dbReference>
<dbReference type="Gene3D" id="3.30.559.30">
    <property type="entry name" value="Nonribosomal peptide synthetase, condensation domain"/>
    <property type="match status" value="2"/>
</dbReference>
<dbReference type="InterPro" id="IPR020845">
    <property type="entry name" value="AMP-binding_CS"/>
</dbReference>
<sequence>MTNHPRGGSPEPLTESVERPTVLVVPLAPGDAPVSTHGPVAPLPGIEDLLRQGFDDAAAFDQSLVLHLPTPNDVDEQRVRAAVQALIDRHDALRLRATHIVDELWDLEVLESGTVVADLRGVVPSARNAAAAGSAVLEGGVRPRDSNSIAADSGRLDASGGRTTVGPDAHVVAGGAEPGGSASLDDDSGRPESSGAYTGRRGSPGRVAGSGDGYSHEAAVASLDPRTRLSAADAVLITANWTAPRGDAAGELTLALHPFAVDATAATTLLGELAWALHGDGRPEPSGGTGTPGSLADYAQWAADTAIAPEVVARLPHWQQARRTRAHPFDTATAVAATPSTAPSTPAATSQDAEDVATERLATPPSSPPKDAAHSAAKHDDATPTSTDGEAVASQRTDTPRNTTAATGSAGAATHMSESAQASAADAVAMTCSSATGTPRAAQDIAAEPIAPPASSPVDAAHSAQTPDRAAPVSAAGAVRSVVGLELPIEAAVTQLGAPETWLRAAALAATSIAVARTTPVAGVEDGLVIDLARDGRSGLPTEPDVRIGRFEVTAPLALTPHTDPALALADAREQERRAPMHGVDYALLRHLHPQAAITLADTRFGDVSLSVFDHTALGSARVELPSPRTGAAVTVAVVARNDERGHQLDVLLTAAPEFAHAWESALGEVLEVLRDPTTGTRLIPADLEYLDLSMREVSAVQAAATFPLADIWPLSPLQQGLYFQSAYATDTADIYTAQFTLEFDRELDLDRLRTAFATLLRRHPGLRAGFLDAGLSDPVQVIASTVPVPLRVVDLTGRSDDQRADAIADVLAEDRATGFDLAAPPLWRVTAIRTEGATVLAVNRQFLLWDGWSNGPFIAALLAYYTVAPQEVAAHTAFADYLGWVHGQDVAAAEKYWQTAMSDLAEPCLVSQDAPLNVPVTPTVRTISLSEAVTAALENAARQHSVTINTVLNAALALTIARYLGRTDIVFGNTVAGRPPEIAEIDSAIGMFLGTVPVRVPLRAEWTLAEVFARTHADRLDRMEHEYLPLSRITQATGHRQLFDVLFVLQNFIDNAKLGAEHGIVGGTSLDHTHYPLTVVVTPGPELTVKLESRPDLVTEARAQGFLDEFVGLLTHIATEDTTATPLAALEIGALRGEPIRGISHPTGTASIADMLAEQAAATPDAEALILGERRLTFAELDREINRLARLLIDAGAGPEQFVALAIPRSTEMVIALFAVLRTGAGYVPLELEHPDDRLHTILGKAAPAVLLTVESAADRFPDRAARTVVLDSASTRETLAATDAFALTDAELGTFTRDNPRRLDYPAYVIFTSGSTGEPKGVVTPYAGLTNMQHNHEREIFAPALALADGRRLRIAHTVSFAFDMSWEELLWLAFGHTVYVCDEQLRRDPADLVAYCDEHKIDVLNVTPTYAEHLIAEGLLEHDIAAGRHRPTLVLLGGEAVGDAVWNHLRDTESVLGYNLYGPTEYTINTLGGGTTDSPTPTVGKPIFNTDATVLDSWLRPVPEGMIGELYVSGIGLARGYLHRADLTAERFVADPAHPGQRMYRTGDLVRRDDAGNLEFHGRSDDQVKIRGYRVEPSEIASVIAGLPGIEHAVVIADNPKTGDKNSARLLGYVVTTPEAAPDTAESVRGLLADLLPSYMVPAAVLAIDSVPMTVNGKLDVAALPSAPSTEVAGRGPRSPLEGVLCAAFTEVLDRPVGAEDSFFDLGGHSLLIMTLRRTLRARLDLDIPMADLFTHPTPAALAAKIERGESGEQATRMTAPVLTLRAGSGGDPVFCLPPGTGLGWQYTQVTRFVPESSSVHAVQAPFIAGASEAPTDIRELARRYAELLIETEPSEAYRLVGWSFGGNVALALAAELQSRGKRVGPLVLIDSAAKVPEQYLERNAEMTSATAALLSLGIPVAPEDMSLLSTQDAITRIRATENFMADFDSTTIEAVVHSSAWSLEVMLAAQYPTFDGDVLFVRAVADRMRAAALTADAAEQWSPFIQGDFRMIEVDAAHADLLDRATVELYGHELERELAR</sequence>
<dbReference type="InterPro" id="IPR036736">
    <property type="entry name" value="ACP-like_sf"/>
</dbReference>
<dbReference type="Pfam" id="PF00501">
    <property type="entry name" value="AMP-binding"/>
    <property type="match status" value="1"/>
</dbReference>
<dbReference type="PROSITE" id="PS00012">
    <property type="entry name" value="PHOSPHOPANTETHEINE"/>
    <property type="match status" value="1"/>
</dbReference>
<dbReference type="Pfam" id="PF13193">
    <property type="entry name" value="AMP-binding_C"/>
    <property type="match status" value="1"/>
</dbReference>
<dbReference type="SUPFAM" id="SSF53474">
    <property type="entry name" value="alpha/beta-Hydrolases"/>
    <property type="match status" value="1"/>
</dbReference>
<feature type="region of interest" description="Disordered" evidence="4">
    <location>
        <begin position="132"/>
        <end position="213"/>
    </location>
</feature>
<dbReference type="InterPro" id="IPR020802">
    <property type="entry name" value="TesA-like"/>
</dbReference>
<dbReference type="InterPro" id="IPR020806">
    <property type="entry name" value="PKS_PP-bd"/>
</dbReference>
<dbReference type="NCBIfam" id="TIGR01733">
    <property type="entry name" value="AA-adenyl-dom"/>
    <property type="match status" value="1"/>
</dbReference>
<dbReference type="SMART" id="SM00824">
    <property type="entry name" value="PKS_TE"/>
    <property type="match status" value="1"/>
</dbReference>
<dbReference type="Proteomes" id="UP001500603">
    <property type="component" value="Unassembled WGS sequence"/>
</dbReference>
<dbReference type="SUPFAM" id="SSF56801">
    <property type="entry name" value="Acetyl-CoA synthetase-like"/>
    <property type="match status" value="1"/>
</dbReference>
<gene>
    <name evidence="6" type="ORF">GCM10023318_33510</name>
</gene>
<dbReference type="CDD" id="cd05930">
    <property type="entry name" value="A_NRPS"/>
    <property type="match status" value="1"/>
</dbReference>
<dbReference type="PANTHER" id="PTHR45527">
    <property type="entry name" value="NONRIBOSOMAL PEPTIDE SYNTHETASE"/>
    <property type="match status" value="1"/>
</dbReference>
<evidence type="ECO:0000256" key="4">
    <source>
        <dbReference type="SAM" id="MobiDB-lite"/>
    </source>
</evidence>
<evidence type="ECO:0000256" key="1">
    <source>
        <dbReference type="ARBA" id="ARBA00001957"/>
    </source>
</evidence>
<evidence type="ECO:0000256" key="2">
    <source>
        <dbReference type="ARBA" id="ARBA00022450"/>
    </source>
</evidence>
<dbReference type="EMBL" id="BAABJM010000002">
    <property type="protein sequence ID" value="GAA5056276.1"/>
    <property type="molecule type" value="Genomic_DNA"/>
</dbReference>
<feature type="compositionally biased region" description="Basic and acidic residues" evidence="4">
    <location>
        <begin position="371"/>
        <end position="382"/>
    </location>
</feature>
<dbReference type="SUPFAM" id="SSF52777">
    <property type="entry name" value="CoA-dependent acyltransferases"/>
    <property type="match status" value="3"/>
</dbReference>
<name>A0ABP9KDP9_9NOCA</name>
<dbReference type="PROSITE" id="PS50075">
    <property type="entry name" value="CARRIER"/>
    <property type="match status" value="1"/>
</dbReference>
<dbReference type="Gene3D" id="3.40.50.1820">
    <property type="entry name" value="alpha/beta hydrolase"/>
    <property type="match status" value="1"/>
</dbReference>
<keyword evidence="7" id="KW-1185">Reference proteome</keyword>
<proteinExistence type="predicted"/>
<keyword evidence="3" id="KW-0597">Phosphoprotein</keyword>
<keyword evidence="2" id="KW-0596">Phosphopantetheine</keyword>
<dbReference type="Pfam" id="PF00550">
    <property type="entry name" value="PP-binding"/>
    <property type="match status" value="1"/>
</dbReference>
<dbReference type="InterPro" id="IPR045851">
    <property type="entry name" value="AMP-bd_C_sf"/>
</dbReference>
<dbReference type="InterPro" id="IPR009081">
    <property type="entry name" value="PP-bd_ACP"/>
</dbReference>
<dbReference type="SUPFAM" id="SSF47336">
    <property type="entry name" value="ACP-like"/>
    <property type="match status" value="1"/>
</dbReference>
<dbReference type="SMART" id="SM00823">
    <property type="entry name" value="PKS_PP"/>
    <property type="match status" value="1"/>
</dbReference>
<dbReference type="Pfam" id="PF00668">
    <property type="entry name" value="Condensation"/>
    <property type="match status" value="1"/>
</dbReference>
<dbReference type="InterPro" id="IPR010071">
    <property type="entry name" value="AA_adenyl_dom"/>
</dbReference>
<evidence type="ECO:0000313" key="7">
    <source>
        <dbReference type="Proteomes" id="UP001500603"/>
    </source>
</evidence>
<accession>A0ABP9KDP9</accession>
<dbReference type="Gene3D" id="3.30.300.30">
    <property type="match status" value="1"/>
</dbReference>
<feature type="compositionally biased region" description="Low complexity" evidence="4">
    <location>
        <begin position="403"/>
        <end position="418"/>
    </location>
</feature>
<organism evidence="6 7">
    <name type="scientific">Nocardia callitridis</name>
    <dbReference type="NCBI Taxonomy" id="648753"/>
    <lineage>
        <taxon>Bacteria</taxon>
        <taxon>Bacillati</taxon>
        <taxon>Actinomycetota</taxon>
        <taxon>Actinomycetes</taxon>
        <taxon>Mycobacteriales</taxon>
        <taxon>Nocardiaceae</taxon>
        <taxon>Nocardia</taxon>
    </lineage>
</organism>
<comment type="cofactor">
    <cofactor evidence="1">
        <name>pantetheine 4'-phosphate</name>
        <dbReference type="ChEBI" id="CHEBI:47942"/>
    </cofactor>
</comment>